<dbReference type="SUPFAM" id="SSF53187">
    <property type="entry name" value="Zn-dependent exopeptidases"/>
    <property type="match status" value="1"/>
</dbReference>
<reference evidence="11 12" key="1">
    <citation type="submission" date="2019-03" db="EMBL/GenBank/DDBJ databases">
        <title>Genomic Encyclopedia of Type Strains, Phase IV (KMG-IV): sequencing the most valuable type-strain genomes for metagenomic binning, comparative biology and taxonomic classification.</title>
        <authorList>
            <person name="Goeker M."/>
        </authorList>
    </citation>
    <scope>NUCLEOTIDE SEQUENCE [LARGE SCALE GENOMIC DNA]</scope>
    <source>
        <strain evidence="11 12">DSM 100451</strain>
    </source>
</reference>
<dbReference type="STRING" id="1650663.GCA_001486665_02090"/>
<dbReference type="SUPFAM" id="SSF101821">
    <property type="entry name" value="Aminopeptidase/glucanase lid domain"/>
    <property type="match status" value="1"/>
</dbReference>
<evidence type="ECO:0000313" key="11">
    <source>
        <dbReference type="EMBL" id="TCL57400.1"/>
    </source>
</evidence>
<comment type="cofactor">
    <cofactor evidence="1 10">
        <name>Zn(2+)</name>
        <dbReference type="ChEBI" id="CHEBI:29105"/>
    </cofactor>
</comment>
<evidence type="ECO:0000256" key="9">
    <source>
        <dbReference type="RuleBase" id="RU004386"/>
    </source>
</evidence>
<evidence type="ECO:0000256" key="8">
    <source>
        <dbReference type="ARBA" id="ARBA00023049"/>
    </source>
</evidence>
<dbReference type="EC" id="3.4.11.-" evidence="10"/>
<evidence type="ECO:0000256" key="10">
    <source>
        <dbReference type="RuleBase" id="RU004387"/>
    </source>
</evidence>
<keyword evidence="5 9" id="KW-0479">Metal-binding</keyword>
<dbReference type="AlphaFoldDB" id="A0A4R1QYF4"/>
<dbReference type="PANTHER" id="PTHR28570:SF2">
    <property type="entry name" value="M18 FAMILY AMINOPEPTIDASE 1-RELATED"/>
    <property type="match status" value="1"/>
</dbReference>
<protein>
    <recommendedName>
        <fullName evidence="10">M18 family aminopeptidase</fullName>
        <ecNumber evidence="10">3.4.11.-</ecNumber>
    </recommendedName>
</protein>
<dbReference type="GO" id="GO:0004177">
    <property type="term" value="F:aminopeptidase activity"/>
    <property type="evidence" value="ECO:0007669"/>
    <property type="project" value="UniProtKB-KW"/>
</dbReference>
<sequence>MSKEKTKGQLLADELFYEAPLAADSAADAFERANAFCEGYKTFLDEGKTERECTSYAEKMLVEAGYKPFEPGVVYQPGDKIYTVNRAKSILAATIGTKSMAEGMHLNIAHVDAPRLDLKPNPLYQSADLALLQTHYYGGIRKYQWPTLPLALHGVVFKKNGEKVEINIGEKPGDPVFCITDLLPHLGADQNARKLSEGITGEELNIVVGSLPYEDEEVKDRVKLLTMKLLNEMYGITERDFNRAEIEAVPAQKACDVGFDRGLVGAYGQDDRIDAYPALVAEVETKNPAFTTVCVLTDKEEIGSDGPTGLASMYVFHFMQQLCATHGVDSITCFKASKCLSADVTAAYDPTFSSAFEPQNSTYAGKGVALAKYTGSRGKGGANDASAELVSYFTRIFDDAGVVWQLGEMGKVDQGGGGTVAKYVAAHDIDTLDVGVPVLSMHSPFELASKVDIYMAYKAFKAFNEAQE</sequence>
<evidence type="ECO:0000256" key="1">
    <source>
        <dbReference type="ARBA" id="ARBA00001947"/>
    </source>
</evidence>
<evidence type="ECO:0000256" key="6">
    <source>
        <dbReference type="ARBA" id="ARBA00022801"/>
    </source>
</evidence>
<evidence type="ECO:0000256" key="5">
    <source>
        <dbReference type="ARBA" id="ARBA00022723"/>
    </source>
</evidence>
<dbReference type="PRINTS" id="PR00932">
    <property type="entry name" value="AMINO1PTASE"/>
</dbReference>
<dbReference type="OrthoDB" id="89722at2"/>
<dbReference type="Gene3D" id="3.40.630.10">
    <property type="entry name" value="Zn peptidases"/>
    <property type="match status" value="1"/>
</dbReference>
<dbReference type="GO" id="GO:0005737">
    <property type="term" value="C:cytoplasm"/>
    <property type="evidence" value="ECO:0007669"/>
    <property type="project" value="UniProtKB-ARBA"/>
</dbReference>
<keyword evidence="3 9" id="KW-0031">Aminopeptidase</keyword>
<dbReference type="NCBIfam" id="NF002600">
    <property type="entry name" value="PRK02256.1"/>
    <property type="match status" value="1"/>
</dbReference>
<dbReference type="PANTHER" id="PTHR28570">
    <property type="entry name" value="ASPARTYL AMINOPEPTIDASE"/>
    <property type="match status" value="1"/>
</dbReference>
<evidence type="ECO:0000256" key="4">
    <source>
        <dbReference type="ARBA" id="ARBA00022670"/>
    </source>
</evidence>
<proteinExistence type="inferred from homology"/>
<dbReference type="InterPro" id="IPR023358">
    <property type="entry name" value="Peptidase_M18_dom2"/>
</dbReference>
<comment type="similarity">
    <text evidence="2 9">Belongs to the peptidase M18 family.</text>
</comment>
<evidence type="ECO:0000313" key="12">
    <source>
        <dbReference type="Proteomes" id="UP000295184"/>
    </source>
</evidence>
<dbReference type="Pfam" id="PF02127">
    <property type="entry name" value="Peptidase_M18"/>
    <property type="match status" value="1"/>
</dbReference>
<gene>
    <name evidence="11" type="ORF">EDD77_11075</name>
</gene>
<comment type="caution">
    <text evidence="11">The sequence shown here is derived from an EMBL/GenBank/DDBJ whole genome shotgun (WGS) entry which is preliminary data.</text>
</comment>
<dbReference type="GO" id="GO:0006508">
    <property type="term" value="P:proteolysis"/>
    <property type="evidence" value="ECO:0007669"/>
    <property type="project" value="UniProtKB-KW"/>
</dbReference>
<dbReference type="Proteomes" id="UP000295184">
    <property type="component" value="Unassembled WGS sequence"/>
</dbReference>
<keyword evidence="7 9" id="KW-0862">Zinc</keyword>
<dbReference type="InterPro" id="IPR001948">
    <property type="entry name" value="Peptidase_M18"/>
</dbReference>
<keyword evidence="6 9" id="KW-0378">Hydrolase</keyword>
<organism evidence="11 12">
    <name type="scientific">Allofournierella massiliensis</name>
    <dbReference type="NCBI Taxonomy" id="1650663"/>
    <lineage>
        <taxon>Bacteria</taxon>
        <taxon>Bacillati</taxon>
        <taxon>Bacillota</taxon>
        <taxon>Clostridia</taxon>
        <taxon>Eubacteriales</taxon>
        <taxon>Oscillospiraceae</taxon>
        <taxon>Allofournierella</taxon>
    </lineage>
</organism>
<dbReference type="GO" id="GO:0008270">
    <property type="term" value="F:zinc ion binding"/>
    <property type="evidence" value="ECO:0007669"/>
    <property type="project" value="InterPro"/>
</dbReference>
<evidence type="ECO:0000256" key="2">
    <source>
        <dbReference type="ARBA" id="ARBA00008290"/>
    </source>
</evidence>
<evidence type="ECO:0000256" key="7">
    <source>
        <dbReference type="ARBA" id="ARBA00022833"/>
    </source>
</evidence>
<keyword evidence="8 9" id="KW-0482">Metalloprotease</keyword>
<dbReference type="Gene3D" id="2.30.250.10">
    <property type="entry name" value="Aminopeptidase i, Domain 2"/>
    <property type="match status" value="1"/>
</dbReference>
<dbReference type="RefSeq" id="WP_058965121.1">
    <property type="nucleotide sequence ID" value="NZ_CABKVM010000017.1"/>
</dbReference>
<name>A0A4R1QYF4_9FIRM</name>
<dbReference type="GO" id="GO:0008237">
    <property type="term" value="F:metallopeptidase activity"/>
    <property type="evidence" value="ECO:0007669"/>
    <property type="project" value="UniProtKB-KW"/>
</dbReference>
<keyword evidence="4 9" id="KW-0645">Protease</keyword>
<evidence type="ECO:0000256" key="3">
    <source>
        <dbReference type="ARBA" id="ARBA00022438"/>
    </source>
</evidence>
<dbReference type="EMBL" id="SLUM01000010">
    <property type="protein sequence ID" value="TCL57400.1"/>
    <property type="molecule type" value="Genomic_DNA"/>
</dbReference>
<accession>A0A4R1QYF4</accession>